<dbReference type="EMBL" id="JAJAGO010000002">
    <property type="protein sequence ID" value="MCT2589405.1"/>
    <property type="molecule type" value="Genomic_DNA"/>
</dbReference>
<accession>A0ABT2JPV2</accession>
<feature type="transmembrane region" description="Helical" evidence="8">
    <location>
        <begin position="33"/>
        <end position="51"/>
    </location>
</feature>
<evidence type="ECO:0000256" key="3">
    <source>
        <dbReference type="ARBA" id="ARBA00022448"/>
    </source>
</evidence>
<feature type="transmembrane region" description="Helical" evidence="8">
    <location>
        <begin position="324"/>
        <end position="345"/>
    </location>
</feature>
<proteinExistence type="inferred from homology"/>
<evidence type="ECO:0000313" key="11">
    <source>
        <dbReference type="Proteomes" id="UP001156389"/>
    </source>
</evidence>
<feature type="region of interest" description="Disordered" evidence="7">
    <location>
        <begin position="383"/>
        <end position="452"/>
    </location>
</feature>
<evidence type="ECO:0000256" key="7">
    <source>
        <dbReference type="SAM" id="MobiDB-lite"/>
    </source>
</evidence>
<keyword evidence="3" id="KW-0813">Transport</keyword>
<dbReference type="RefSeq" id="WP_260216379.1">
    <property type="nucleotide sequence ID" value="NZ_JAJAGO010000002.1"/>
</dbReference>
<dbReference type="PANTHER" id="PTHR42751">
    <property type="entry name" value="SODIUM/HYDROGEN EXCHANGER FAMILY/TRKA DOMAIN PROTEIN"/>
    <property type="match status" value="1"/>
</dbReference>
<feature type="transmembrane region" description="Helical" evidence="8">
    <location>
        <begin position="351"/>
        <end position="370"/>
    </location>
</feature>
<sequence length="452" mass="45738">MHDTTALLIELGTLILGLGILGRFAVRIGFSPIPLYLLAGLAFGHGGLLPMGASEEFVATGAEIGVILLLLLLGLEYSASELVTTLKTQYPSGAVDFVLNATPGAVAAFLLGWGPVAAVALAGVTWISSSGVIAKVLGDLGRLGNRETPVVLGVLVLEDLAMAVYLPVLTALLAGVSLAGGSLTVLISLTTVGAVLYVALRHGRLISKAVSSDNPEMLLLVVLGLTLLVAGVAQDLQVSAAVGAFLVGIALSGEVAEGAYQLMTPLRDLFAAVFFVFFGLSTDPEQIPHVLVPALILAAVSVCTKVATGWYAARRAGIGVKGRWRAGGTLVARGEFSIVIAGLAVGNEPRLGPLATAYVLILVILGPLTARWTEPLMRRVTKPGEPVSLAKADRPKGGADPALAPDPAREDASASASGEAVSATREGATSAEPGGAGPKGLSGPAGPAGAHG</sequence>
<protein>
    <submittedName>
        <fullName evidence="10">Cation:proton antiporter</fullName>
    </submittedName>
</protein>
<evidence type="ECO:0000256" key="6">
    <source>
        <dbReference type="ARBA" id="ARBA00023136"/>
    </source>
</evidence>
<feature type="transmembrane region" description="Helical" evidence="8">
    <location>
        <begin position="174"/>
        <end position="197"/>
    </location>
</feature>
<dbReference type="PANTHER" id="PTHR42751:SF6">
    <property type="entry name" value="CONSERVED INTEGRAL MEMBRANE TRANSPORT PROTEIN-RELATED"/>
    <property type="match status" value="1"/>
</dbReference>
<dbReference type="InterPro" id="IPR038770">
    <property type="entry name" value="Na+/solute_symporter_sf"/>
</dbReference>
<evidence type="ECO:0000256" key="8">
    <source>
        <dbReference type="SAM" id="Phobius"/>
    </source>
</evidence>
<feature type="transmembrane region" description="Helical" evidence="8">
    <location>
        <begin position="217"/>
        <end position="233"/>
    </location>
</feature>
<name>A0ABT2JPV2_9ACTN</name>
<keyword evidence="11" id="KW-1185">Reference proteome</keyword>
<feature type="domain" description="Cation/H+ exchanger transmembrane" evidence="9">
    <location>
        <begin position="20"/>
        <end position="372"/>
    </location>
</feature>
<evidence type="ECO:0000313" key="10">
    <source>
        <dbReference type="EMBL" id="MCT2589405.1"/>
    </source>
</evidence>
<organism evidence="10 11">
    <name type="scientific">Streptomyces gossypii</name>
    <dbReference type="NCBI Taxonomy" id="2883101"/>
    <lineage>
        <taxon>Bacteria</taxon>
        <taxon>Bacillati</taxon>
        <taxon>Actinomycetota</taxon>
        <taxon>Actinomycetes</taxon>
        <taxon>Kitasatosporales</taxon>
        <taxon>Streptomycetaceae</taxon>
        <taxon>Streptomyces</taxon>
    </lineage>
</organism>
<keyword evidence="5 8" id="KW-1133">Transmembrane helix</keyword>
<dbReference type="Gene3D" id="1.20.1530.20">
    <property type="match status" value="1"/>
</dbReference>
<evidence type="ECO:0000259" key="9">
    <source>
        <dbReference type="Pfam" id="PF00999"/>
    </source>
</evidence>
<feature type="transmembrane region" description="Helical" evidence="8">
    <location>
        <begin position="57"/>
        <end position="78"/>
    </location>
</feature>
<evidence type="ECO:0000256" key="4">
    <source>
        <dbReference type="ARBA" id="ARBA00022692"/>
    </source>
</evidence>
<keyword evidence="6 8" id="KW-0472">Membrane</keyword>
<dbReference type="Proteomes" id="UP001156389">
    <property type="component" value="Unassembled WGS sequence"/>
</dbReference>
<gene>
    <name evidence="10" type="ORF">LHJ74_05580</name>
</gene>
<keyword evidence="4 8" id="KW-0812">Transmembrane</keyword>
<comment type="subcellular location">
    <subcellularLocation>
        <location evidence="1">Membrane</location>
        <topology evidence="1">Multi-pass membrane protein</topology>
    </subcellularLocation>
</comment>
<comment type="caution">
    <text evidence="10">The sequence shown here is derived from an EMBL/GenBank/DDBJ whole genome shotgun (WGS) entry which is preliminary data.</text>
</comment>
<evidence type="ECO:0000256" key="1">
    <source>
        <dbReference type="ARBA" id="ARBA00004141"/>
    </source>
</evidence>
<evidence type="ECO:0000256" key="2">
    <source>
        <dbReference type="ARBA" id="ARBA00005551"/>
    </source>
</evidence>
<feature type="transmembrane region" description="Helical" evidence="8">
    <location>
        <begin position="150"/>
        <end position="168"/>
    </location>
</feature>
<comment type="similarity">
    <text evidence="2">Belongs to the monovalent cation:proton antiporter 2 (CPA2) transporter (TC 2.A.37) family.</text>
</comment>
<feature type="transmembrane region" description="Helical" evidence="8">
    <location>
        <begin position="239"/>
        <end position="256"/>
    </location>
</feature>
<feature type="compositionally biased region" description="Low complexity" evidence="7">
    <location>
        <begin position="413"/>
        <end position="423"/>
    </location>
</feature>
<evidence type="ECO:0000256" key="5">
    <source>
        <dbReference type="ARBA" id="ARBA00022989"/>
    </source>
</evidence>
<feature type="transmembrane region" description="Helical" evidence="8">
    <location>
        <begin position="6"/>
        <end position="26"/>
    </location>
</feature>
<dbReference type="Pfam" id="PF00999">
    <property type="entry name" value="Na_H_Exchanger"/>
    <property type="match status" value="1"/>
</dbReference>
<dbReference type="InterPro" id="IPR006153">
    <property type="entry name" value="Cation/H_exchanger_TM"/>
</dbReference>
<feature type="transmembrane region" description="Helical" evidence="8">
    <location>
        <begin position="290"/>
        <end position="312"/>
    </location>
</feature>
<reference evidence="10 11" key="1">
    <citation type="submission" date="2021-10" db="EMBL/GenBank/DDBJ databases">
        <title>Streptomyces gossypii sp. nov., isolated from soil collected from cotton field.</title>
        <authorList>
            <person name="Ge X."/>
            <person name="Chen X."/>
            <person name="Liu W."/>
        </authorList>
    </citation>
    <scope>NUCLEOTIDE SEQUENCE [LARGE SCALE GENOMIC DNA]</scope>
    <source>
        <strain evidence="10 11">N2-109</strain>
    </source>
</reference>